<reference evidence="1 2" key="1">
    <citation type="submission" date="2022-10" db="EMBL/GenBank/DDBJ databases">
        <title>Xanthomonas sp. H13-6.</title>
        <authorList>
            <person name="Liu X."/>
            <person name="Deng Z."/>
            <person name="Jiang Y."/>
            <person name="Yu T."/>
            <person name="Ai J."/>
        </authorList>
    </citation>
    <scope>NUCLEOTIDE SEQUENCE [LARGE SCALE GENOMIC DNA]</scope>
    <source>
        <strain evidence="1 2">H13-6</strain>
    </source>
</reference>
<accession>A0ABT3JUW9</accession>
<protein>
    <submittedName>
        <fullName evidence="1">DUF1697 domain-containing protein</fullName>
    </submittedName>
</protein>
<dbReference type="EMBL" id="JAPCHY010000004">
    <property type="protein sequence ID" value="MCW4472267.1"/>
    <property type="molecule type" value="Genomic_DNA"/>
</dbReference>
<organism evidence="1 2">
    <name type="scientific">Xanthomonas chitinilytica</name>
    <dbReference type="NCBI Taxonomy" id="2989819"/>
    <lineage>
        <taxon>Bacteria</taxon>
        <taxon>Pseudomonadati</taxon>
        <taxon>Pseudomonadota</taxon>
        <taxon>Gammaproteobacteria</taxon>
        <taxon>Lysobacterales</taxon>
        <taxon>Lysobacteraceae</taxon>
        <taxon>Xanthomonas</taxon>
    </lineage>
</organism>
<dbReference type="Proteomes" id="UP001209922">
    <property type="component" value="Unassembled WGS sequence"/>
</dbReference>
<dbReference type="InterPro" id="IPR012545">
    <property type="entry name" value="DUF1697"/>
</dbReference>
<dbReference type="SUPFAM" id="SSF160379">
    <property type="entry name" value="SP0830-like"/>
    <property type="match status" value="1"/>
</dbReference>
<dbReference type="Pfam" id="PF08002">
    <property type="entry name" value="DUF1697"/>
    <property type="match status" value="1"/>
</dbReference>
<evidence type="ECO:0000313" key="1">
    <source>
        <dbReference type="EMBL" id="MCW4472267.1"/>
    </source>
</evidence>
<gene>
    <name evidence="1" type="ORF">OK345_07100</name>
</gene>
<sequence>MRFAAFFRNLNLGRPRCPSRTQFEAAFIAAGAGSAASFLTNGTLVFETGSPGDARRILAAARADMAGACGLREPAFLRELEYLRTRVAADPFGGIDRRETHDYCVTFLPDAVAIPGDLPPVSPRGDVEIVRMTGREALCIALARKGSPNLFLERRLAVPTTTRVWNTVVRLVAKHA</sequence>
<proteinExistence type="predicted"/>
<keyword evidence="2" id="KW-1185">Reference proteome</keyword>
<comment type="caution">
    <text evidence="1">The sequence shown here is derived from an EMBL/GenBank/DDBJ whole genome shotgun (WGS) entry which is preliminary data.</text>
</comment>
<evidence type="ECO:0000313" key="2">
    <source>
        <dbReference type="Proteomes" id="UP001209922"/>
    </source>
</evidence>
<name>A0ABT3JUW9_9XANT</name>
<dbReference type="RefSeq" id="WP_265127221.1">
    <property type="nucleotide sequence ID" value="NZ_JAPCHY010000004.1"/>
</dbReference>